<sequence length="289" mass="33664">MKKLILILILQVASVCNAQKIYPSYPGVPIDDYPYLTQITYYDLNYVSNRITKFLYANNNMNDLPDKNIYNLKDGVGTITMPYIEMSSRGKQSKLTVTYNLFKVDGEFVIKSLKITGDYDKMVLFYVTFWNTEINVEKNYSITNNFVQDLITFNNNVQNPIITVTNTTISDTNKFTTDFLNKKKLEQSQTINLDTDNRNIVEDKSETIIEDKPIKRNTPIIKTEKKVFKVKKKKDTFTFNNPIDETLKNKTIEYYKTFKDFNCTITATLTYYDDVLKENSIRFVSSDCN</sequence>
<evidence type="ECO:0000313" key="2">
    <source>
        <dbReference type="EMBL" id="AMO19425.1"/>
    </source>
</evidence>
<reference evidence="2 3" key="2">
    <citation type="submission" date="2019-05" db="EMBL/GenBank/DDBJ databases">
        <authorList>
            <person name="Ravantti J.J."/>
        </authorList>
    </citation>
    <scope>NUCLEOTIDE SEQUENCE [LARGE SCALE GENOMIC DNA]</scope>
    <source>
        <strain evidence="2 3">B185</strain>
    </source>
</reference>
<evidence type="ECO:0000256" key="1">
    <source>
        <dbReference type="SAM" id="SignalP"/>
    </source>
</evidence>
<name>A0AAI8GAH6_9FLAO</name>
<organism evidence="2 3">
    <name type="scientific">Flavobacterium columnare</name>
    <dbReference type="NCBI Taxonomy" id="996"/>
    <lineage>
        <taxon>Bacteria</taxon>
        <taxon>Pseudomonadati</taxon>
        <taxon>Bacteroidota</taxon>
        <taxon>Flavobacteriia</taxon>
        <taxon>Flavobacteriales</taxon>
        <taxon>Flavobacteriaceae</taxon>
        <taxon>Flavobacterium</taxon>
    </lineage>
</organism>
<feature type="signal peptide" evidence="1">
    <location>
        <begin position="1"/>
        <end position="18"/>
    </location>
</feature>
<dbReference type="RefSeq" id="WP_138424934.1">
    <property type="nucleotide sequence ID" value="NZ_CP010992.1"/>
</dbReference>
<evidence type="ECO:0008006" key="4">
    <source>
        <dbReference type="Google" id="ProtNLM"/>
    </source>
</evidence>
<keyword evidence="1" id="KW-0732">Signal</keyword>
<protein>
    <recommendedName>
        <fullName evidence="4">DUF4468 domain-containing protein</fullName>
    </recommendedName>
</protein>
<accession>A0AAI8GAH6</accession>
<dbReference type="AlphaFoldDB" id="A0AAI8GAH6"/>
<proteinExistence type="predicted"/>
<reference evidence="3" key="1">
    <citation type="submission" date="2016-03" db="EMBL/GenBank/DDBJ databases">
        <title>Flavobacterium columnare strain B185, complete genome.</title>
        <authorList>
            <person name="Sundberg L.-R."/>
            <person name="Papponen P."/>
            <person name="Laanto E."/>
        </authorList>
    </citation>
    <scope>NUCLEOTIDE SEQUENCE [LARGE SCALE GENOMIC DNA]</scope>
    <source>
        <strain evidence="3">B185</strain>
    </source>
</reference>
<dbReference type="Proteomes" id="UP000304840">
    <property type="component" value="Chromosome"/>
</dbReference>
<gene>
    <name evidence="2" type="ORF">UN65_02865</name>
</gene>
<evidence type="ECO:0000313" key="3">
    <source>
        <dbReference type="Proteomes" id="UP000304840"/>
    </source>
</evidence>
<feature type="chain" id="PRO_5042495831" description="DUF4468 domain-containing protein" evidence="1">
    <location>
        <begin position="19"/>
        <end position="289"/>
    </location>
</feature>
<dbReference type="EMBL" id="CP010992">
    <property type="protein sequence ID" value="AMO19425.1"/>
    <property type="molecule type" value="Genomic_DNA"/>
</dbReference>